<evidence type="ECO:0000313" key="4">
    <source>
        <dbReference type="Proteomes" id="UP000065521"/>
    </source>
</evidence>
<protein>
    <submittedName>
        <fullName evidence="3">Uncharacterized protein</fullName>
    </submittedName>
</protein>
<feature type="region of interest" description="Disordered" evidence="1">
    <location>
        <begin position="79"/>
        <end position="153"/>
    </location>
</feature>
<dbReference type="EMBL" id="LOTN01000036">
    <property type="protein sequence ID" value="KUZ88753.1"/>
    <property type="molecule type" value="Genomic_DNA"/>
</dbReference>
<dbReference type="AlphaFoldDB" id="A0A124L9Y6"/>
<sequence>MVRLIGCGLLALACATPGMAADHYVEVWNPPEARTAAPRAPTAHTPDAHAAAAAPAKHAAAQQKAVAKAHKRHVAPATQTLKTGAHRMPAPATPTAPAARPVAQPAPGRLTVMQPDAQDSPHGLAFTDIPRQYTPDGNVLRVGTRNGPAKVTR</sequence>
<evidence type="ECO:0000313" key="3">
    <source>
        <dbReference type="EMBL" id="KUZ88753.1"/>
    </source>
</evidence>
<reference evidence="3 4" key="1">
    <citation type="submission" date="2015-11" db="EMBL/GenBank/DDBJ databases">
        <title>Expanding the genomic diversity of Burkholderia species for the development of highly accurate diagnostics.</title>
        <authorList>
            <person name="Sahl J."/>
            <person name="Keim P."/>
            <person name="Wagner D."/>
        </authorList>
    </citation>
    <scope>NUCLEOTIDE SEQUENCE [LARGE SCALE GENOMIC DNA]</scope>
    <source>
        <strain evidence="3 4">RF32-BP4</strain>
    </source>
</reference>
<gene>
    <name evidence="3" type="ORF">WI38_18435</name>
</gene>
<feature type="chain" id="PRO_5007175229" evidence="2">
    <location>
        <begin position="21"/>
        <end position="153"/>
    </location>
</feature>
<evidence type="ECO:0000256" key="2">
    <source>
        <dbReference type="SAM" id="SignalP"/>
    </source>
</evidence>
<dbReference type="Proteomes" id="UP000065521">
    <property type="component" value="Unassembled WGS sequence"/>
</dbReference>
<feature type="signal peptide" evidence="2">
    <location>
        <begin position="1"/>
        <end position="20"/>
    </location>
</feature>
<organism evidence="3 4">
    <name type="scientific">Burkholderia ubonensis</name>
    <dbReference type="NCBI Taxonomy" id="101571"/>
    <lineage>
        <taxon>Bacteria</taxon>
        <taxon>Pseudomonadati</taxon>
        <taxon>Pseudomonadota</taxon>
        <taxon>Betaproteobacteria</taxon>
        <taxon>Burkholderiales</taxon>
        <taxon>Burkholderiaceae</taxon>
        <taxon>Burkholderia</taxon>
        <taxon>Burkholderia cepacia complex</taxon>
    </lineage>
</organism>
<comment type="caution">
    <text evidence="3">The sequence shown here is derived from an EMBL/GenBank/DDBJ whole genome shotgun (WGS) entry which is preliminary data.</text>
</comment>
<feature type="region of interest" description="Disordered" evidence="1">
    <location>
        <begin position="35"/>
        <end position="60"/>
    </location>
</feature>
<dbReference type="RefSeq" id="WP_059634419.1">
    <property type="nucleotide sequence ID" value="NZ_LOTK01000043.1"/>
</dbReference>
<name>A0A124L9Y6_9BURK</name>
<evidence type="ECO:0000256" key="1">
    <source>
        <dbReference type="SAM" id="MobiDB-lite"/>
    </source>
</evidence>
<feature type="compositionally biased region" description="Low complexity" evidence="1">
    <location>
        <begin position="89"/>
        <end position="107"/>
    </location>
</feature>
<accession>A0A124L9Y6</accession>
<proteinExistence type="predicted"/>
<keyword evidence="2" id="KW-0732">Signal</keyword>